<evidence type="ECO:0000259" key="2">
    <source>
        <dbReference type="Pfam" id="PF02932"/>
    </source>
</evidence>
<keyword evidence="4" id="KW-1185">Reference proteome</keyword>
<dbReference type="GO" id="GO:0006811">
    <property type="term" value="P:monoatomic ion transport"/>
    <property type="evidence" value="ECO:0007669"/>
    <property type="project" value="InterPro"/>
</dbReference>
<protein>
    <recommendedName>
        <fullName evidence="2">Neurotransmitter-gated ion-channel transmembrane domain-containing protein</fullName>
    </recommendedName>
</protein>
<feature type="domain" description="Neurotransmitter-gated ion-channel transmembrane" evidence="2">
    <location>
        <begin position="66"/>
        <end position="122"/>
    </location>
</feature>
<dbReference type="OrthoDB" id="5975154at2759"/>
<dbReference type="EMBL" id="CAJPEV010002556">
    <property type="protein sequence ID" value="CAG0897307.1"/>
    <property type="molecule type" value="Genomic_DNA"/>
</dbReference>
<dbReference type="InterPro" id="IPR006029">
    <property type="entry name" value="Neurotrans-gated_channel_TM"/>
</dbReference>
<dbReference type="Proteomes" id="UP000677054">
    <property type="component" value="Unassembled WGS sequence"/>
</dbReference>
<name>A0A7R9A9L7_9CRUS</name>
<evidence type="ECO:0000313" key="3">
    <source>
        <dbReference type="EMBL" id="CAD7249921.1"/>
    </source>
</evidence>
<dbReference type="AlphaFoldDB" id="A0A7R9A9L7"/>
<feature type="transmembrane region" description="Helical" evidence="1">
    <location>
        <begin position="106"/>
        <end position="126"/>
    </location>
</feature>
<reference evidence="3" key="1">
    <citation type="submission" date="2020-11" db="EMBL/GenBank/DDBJ databases">
        <authorList>
            <person name="Tran Van P."/>
        </authorList>
    </citation>
    <scope>NUCLEOTIDE SEQUENCE</scope>
</reference>
<dbReference type="Gene3D" id="1.20.58.390">
    <property type="entry name" value="Neurotransmitter-gated ion-channel transmembrane domain"/>
    <property type="match status" value="1"/>
</dbReference>
<evidence type="ECO:0000256" key="1">
    <source>
        <dbReference type="SAM" id="Phobius"/>
    </source>
</evidence>
<keyword evidence="1" id="KW-0812">Transmembrane</keyword>
<dbReference type="Pfam" id="PF02932">
    <property type="entry name" value="Neur_chan_memb"/>
    <property type="match status" value="1"/>
</dbReference>
<dbReference type="InterPro" id="IPR038050">
    <property type="entry name" value="Neuro_actylchol_rec"/>
</dbReference>
<keyword evidence="1" id="KW-1133">Transmembrane helix</keyword>
<dbReference type="InterPro" id="IPR036719">
    <property type="entry name" value="Neuro-gated_channel_TM_sf"/>
</dbReference>
<organism evidence="3">
    <name type="scientific">Darwinula stevensoni</name>
    <dbReference type="NCBI Taxonomy" id="69355"/>
    <lineage>
        <taxon>Eukaryota</taxon>
        <taxon>Metazoa</taxon>
        <taxon>Ecdysozoa</taxon>
        <taxon>Arthropoda</taxon>
        <taxon>Crustacea</taxon>
        <taxon>Oligostraca</taxon>
        <taxon>Ostracoda</taxon>
        <taxon>Podocopa</taxon>
        <taxon>Podocopida</taxon>
        <taxon>Darwinulocopina</taxon>
        <taxon>Darwinuloidea</taxon>
        <taxon>Darwinulidae</taxon>
        <taxon>Darwinula</taxon>
    </lineage>
</organism>
<dbReference type="EMBL" id="LR902073">
    <property type="protein sequence ID" value="CAD7249921.1"/>
    <property type="molecule type" value="Genomic_DNA"/>
</dbReference>
<sequence length="132" mass="14453">MKNQRIREMQLRERSSKSLIANVLDEDDYRPGLVQGGRSRVPSAFDDPGFASGAGGCGSSSCMAGVKELGLILKEIRLITGKLRHEEEEHEVIGDWKFAAMVVDRICLIIFTLFTAIATIVVLLSAPHLLVA</sequence>
<dbReference type="GO" id="GO:0016020">
    <property type="term" value="C:membrane"/>
    <property type="evidence" value="ECO:0007669"/>
    <property type="project" value="InterPro"/>
</dbReference>
<dbReference type="SUPFAM" id="SSF90112">
    <property type="entry name" value="Neurotransmitter-gated ion-channel transmembrane pore"/>
    <property type="match status" value="1"/>
</dbReference>
<accession>A0A7R9A9L7</accession>
<gene>
    <name evidence="3" type="ORF">DSTB1V02_LOCUS9707</name>
</gene>
<proteinExistence type="predicted"/>
<evidence type="ECO:0000313" key="4">
    <source>
        <dbReference type="Proteomes" id="UP000677054"/>
    </source>
</evidence>
<keyword evidence="1" id="KW-0472">Membrane</keyword>